<accession>A0A699HIT7</accession>
<dbReference type="Gene3D" id="3.30.70.270">
    <property type="match status" value="2"/>
</dbReference>
<evidence type="ECO:0000259" key="3">
    <source>
        <dbReference type="Pfam" id="PF00078"/>
    </source>
</evidence>
<feature type="domain" description="Reverse transcriptase" evidence="3">
    <location>
        <begin position="378"/>
        <end position="455"/>
    </location>
</feature>
<sequence length="539" mass="61751">MAELLSSDYVFDFLTNDPAQDFKDSDMKPQEEAEEEPKEEPAEAIPPAIGLPPVPPLGSTFEVRGPSSVSLPPLHFFGRKVKRLREDTMTLYGSVRTLERGMRTLQIDIVVTHTRVDRIRRRMDAFDVDLGFIERDATRTSDNLLALQEDRSRDQEKIRKLERRVDALEVIGWGAMEARPSESIDVLAVYGDAQHLEPQRPPDGDDIDGYTNRFHELAVMCPTLVTPECKKIERYVWGLLERIQGNQNRSQEAAKAYLAALAEGRGYQGNLPLCNQCNLHHNGTDKSFVSTAFTTFIDITPSTIDSNYEVELVDGRVELANQLKELQDKGFISPSHSSWGAPMLFVKKKDGLRMCLDYRELNNLTVKNCYPLPRIEDLFDQLLAFRTRYGHFKFTVMPFGLTNTRAVFIDLMNRVCKPYLDKIVIVFINDILIYSKFKEEHEVHLKLILELLKKKEELNTCQRRWIKLFRNYDGEIRYHPGKANVVADALSRKERIKPRGVHVMSMTIYSGIKKKLLKAHSKASKDLKASTEMLRGLDT</sequence>
<name>A0A699HIT7_TANCI</name>
<gene>
    <name evidence="4" type="ORF">Tci_360797</name>
</gene>
<dbReference type="PANTHER" id="PTHR24559:SF427">
    <property type="entry name" value="RNA-DIRECTED DNA POLYMERASE"/>
    <property type="match status" value="1"/>
</dbReference>
<dbReference type="InterPro" id="IPR053134">
    <property type="entry name" value="RNA-dir_DNA_polymerase"/>
</dbReference>
<keyword evidence="4" id="KW-0695">RNA-directed DNA polymerase</keyword>
<dbReference type="EMBL" id="BKCJ010136840">
    <property type="protein sequence ID" value="GEX88822.1"/>
    <property type="molecule type" value="Genomic_DNA"/>
</dbReference>
<keyword evidence="1" id="KW-0175">Coiled coil</keyword>
<dbReference type="GO" id="GO:0003964">
    <property type="term" value="F:RNA-directed DNA polymerase activity"/>
    <property type="evidence" value="ECO:0007669"/>
    <property type="project" value="UniProtKB-KW"/>
</dbReference>
<dbReference type="CDD" id="cd01647">
    <property type="entry name" value="RT_LTR"/>
    <property type="match status" value="1"/>
</dbReference>
<feature type="coiled-coil region" evidence="1">
    <location>
        <begin position="144"/>
        <end position="171"/>
    </location>
</feature>
<feature type="region of interest" description="Disordered" evidence="2">
    <location>
        <begin position="16"/>
        <end position="59"/>
    </location>
</feature>
<evidence type="ECO:0000256" key="1">
    <source>
        <dbReference type="SAM" id="Coils"/>
    </source>
</evidence>
<dbReference type="SUPFAM" id="SSF56672">
    <property type="entry name" value="DNA/RNA polymerases"/>
    <property type="match status" value="1"/>
</dbReference>
<keyword evidence="4" id="KW-0548">Nucleotidyltransferase</keyword>
<reference evidence="4" key="1">
    <citation type="journal article" date="2019" name="Sci. Rep.">
        <title>Draft genome of Tanacetum cinerariifolium, the natural source of mosquito coil.</title>
        <authorList>
            <person name="Yamashiro T."/>
            <person name="Shiraishi A."/>
            <person name="Satake H."/>
            <person name="Nakayama K."/>
        </authorList>
    </citation>
    <scope>NUCLEOTIDE SEQUENCE</scope>
</reference>
<dbReference type="InterPro" id="IPR000477">
    <property type="entry name" value="RT_dom"/>
</dbReference>
<dbReference type="InterPro" id="IPR043502">
    <property type="entry name" value="DNA/RNA_pol_sf"/>
</dbReference>
<organism evidence="4">
    <name type="scientific">Tanacetum cinerariifolium</name>
    <name type="common">Dalmatian daisy</name>
    <name type="synonym">Chrysanthemum cinerariifolium</name>
    <dbReference type="NCBI Taxonomy" id="118510"/>
    <lineage>
        <taxon>Eukaryota</taxon>
        <taxon>Viridiplantae</taxon>
        <taxon>Streptophyta</taxon>
        <taxon>Embryophyta</taxon>
        <taxon>Tracheophyta</taxon>
        <taxon>Spermatophyta</taxon>
        <taxon>Magnoliopsida</taxon>
        <taxon>eudicotyledons</taxon>
        <taxon>Gunneridae</taxon>
        <taxon>Pentapetalae</taxon>
        <taxon>asterids</taxon>
        <taxon>campanulids</taxon>
        <taxon>Asterales</taxon>
        <taxon>Asteraceae</taxon>
        <taxon>Asteroideae</taxon>
        <taxon>Anthemideae</taxon>
        <taxon>Anthemidinae</taxon>
        <taxon>Tanacetum</taxon>
    </lineage>
</organism>
<dbReference type="InterPro" id="IPR043128">
    <property type="entry name" value="Rev_trsase/Diguanyl_cyclase"/>
</dbReference>
<feature type="compositionally biased region" description="Basic and acidic residues" evidence="2">
    <location>
        <begin position="20"/>
        <end position="31"/>
    </location>
</feature>
<proteinExistence type="predicted"/>
<dbReference type="PANTHER" id="PTHR24559">
    <property type="entry name" value="TRANSPOSON TY3-I GAG-POL POLYPROTEIN"/>
    <property type="match status" value="1"/>
</dbReference>
<dbReference type="Gene3D" id="3.10.10.10">
    <property type="entry name" value="HIV Type 1 Reverse Transcriptase, subunit A, domain 1"/>
    <property type="match status" value="2"/>
</dbReference>
<dbReference type="Pfam" id="PF00078">
    <property type="entry name" value="RVT_1"/>
    <property type="match status" value="1"/>
</dbReference>
<comment type="caution">
    <text evidence="4">The sequence shown here is derived from an EMBL/GenBank/DDBJ whole genome shotgun (WGS) entry which is preliminary data.</text>
</comment>
<protein>
    <submittedName>
        <fullName evidence="4">Putative reverse transcriptase domain-containing protein</fullName>
    </submittedName>
</protein>
<evidence type="ECO:0000256" key="2">
    <source>
        <dbReference type="SAM" id="MobiDB-lite"/>
    </source>
</evidence>
<evidence type="ECO:0000313" key="4">
    <source>
        <dbReference type="EMBL" id="GEX88822.1"/>
    </source>
</evidence>
<keyword evidence="4" id="KW-0808">Transferase</keyword>
<dbReference type="AlphaFoldDB" id="A0A699HIT7"/>